<dbReference type="EMBL" id="DF974530">
    <property type="protein sequence ID" value="GAU49203.1"/>
    <property type="molecule type" value="Genomic_DNA"/>
</dbReference>
<evidence type="ECO:0000256" key="1">
    <source>
        <dbReference type="SAM" id="MobiDB-lite"/>
    </source>
</evidence>
<evidence type="ECO:0000313" key="2">
    <source>
        <dbReference type="EMBL" id="GAU49203.1"/>
    </source>
</evidence>
<accession>A0A2Z6P3S9</accession>
<organism evidence="2 3">
    <name type="scientific">Trifolium subterraneum</name>
    <name type="common">Subterranean clover</name>
    <dbReference type="NCBI Taxonomy" id="3900"/>
    <lineage>
        <taxon>Eukaryota</taxon>
        <taxon>Viridiplantae</taxon>
        <taxon>Streptophyta</taxon>
        <taxon>Embryophyta</taxon>
        <taxon>Tracheophyta</taxon>
        <taxon>Spermatophyta</taxon>
        <taxon>Magnoliopsida</taxon>
        <taxon>eudicotyledons</taxon>
        <taxon>Gunneridae</taxon>
        <taxon>Pentapetalae</taxon>
        <taxon>rosids</taxon>
        <taxon>fabids</taxon>
        <taxon>Fabales</taxon>
        <taxon>Fabaceae</taxon>
        <taxon>Papilionoideae</taxon>
        <taxon>50 kb inversion clade</taxon>
        <taxon>NPAAA clade</taxon>
        <taxon>Hologalegina</taxon>
        <taxon>IRL clade</taxon>
        <taxon>Trifolieae</taxon>
        <taxon>Trifolium</taxon>
    </lineage>
</organism>
<dbReference type="AlphaFoldDB" id="A0A2Z6P3S9"/>
<feature type="region of interest" description="Disordered" evidence="1">
    <location>
        <begin position="1"/>
        <end position="56"/>
    </location>
</feature>
<name>A0A2Z6P3S9_TRISU</name>
<proteinExistence type="predicted"/>
<sequence length="82" mass="8988">MSYEHHGLHHMSNGRMDDDKNKGVGGGDSTISGSEIAEGEVPSNNGNLHDNQGRDVGDQLSLSFQRQVYVFDSMKQGTHSRE</sequence>
<gene>
    <name evidence="2" type="ORF">TSUD_260540</name>
</gene>
<protein>
    <recommendedName>
        <fullName evidence="4">Tify domain-containing protein</fullName>
    </recommendedName>
</protein>
<evidence type="ECO:0008006" key="4">
    <source>
        <dbReference type="Google" id="ProtNLM"/>
    </source>
</evidence>
<dbReference type="Proteomes" id="UP000242715">
    <property type="component" value="Unassembled WGS sequence"/>
</dbReference>
<keyword evidence="3" id="KW-1185">Reference proteome</keyword>
<reference evidence="3" key="1">
    <citation type="journal article" date="2017" name="Front. Plant Sci.">
        <title>Climate Clever Clovers: New Paradigm to Reduce the Environmental Footprint of Ruminants by Breeding Low Methanogenic Forages Utilizing Haplotype Variation.</title>
        <authorList>
            <person name="Kaur P."/>
            <person name="Appels R."/>
            <person name="Bayer P.E."/>
            <person name="Keeble-Gagnere G."/>
            <person name="Wang J."/>
            <person name="Hirakawa H."/>
            <person name="Shirasawa K."/>
            <person name="Vercoe P."/>
            <person name="Stefanova K."/>
            <person name="Durmic Z."/>
            <person name="Nichols P."/>
            <person name="Revell C."/>
            <person name="Isobe S.N."/>
            <person name="Edwards D."/>
            <person name="Erskine W."/>
        </authorList>
    </citation>
    <scope>NUCLEOTIDE SEQUENCE [LARGE SCALE GENOMIC DNA]</scope>
    <source>
        <strain evidence="3">cv. Daliak</strain>
    </source>
</reference>
<evidence type="ECO:0000313" key="3">
    <source>
        <dbReference type="Proteomes" id="UP000242715"/>
    </source>
</evidence>
<dbReference type="OrthoDB" id="1750705at2759"/>